<sequence>MHTLTTFAAPTGQLPMVAASSFASIGDAPIMAVEADEGQQLYGALFLDNSAPDEGPQSGEASSFPCPGTPYLQSMPAEIRNHIYELVFGDEEIDITQSWPGITGTCKRIRTETLPIFLVHNLSASVIDCDGTNLFLRLSSIQELSTEMRALIPNLRVDCDGMLLERKERSVTSAGQSSPRYSYSPNFEFWNDIIQHVAGSGLHPTQLEWPGADATYLSQNLANLSDFYVPAPNTEAIPLEKHIFNTYVLTPLLKRHDIFDSERPPTKVFQQIESWIVTKERSAKFCEQAATRSSGGGRPRLWYKEWSEPEALSPPVSPRPRTCICMRNGARGAARQEGMVERQTQDLTNMRSD</sequence>
<gene>
    <name evidence="1" type="ORF">LTR37_013001</name>
</gene>
<accession>A0ACC3MXP8</accession>
<keyword evidence="2" id="KW-1185">Reference proteome</keyword>
<evidence type="ECO:0000313" key="2">
    <source>
        <dbReference type="Proteomes" id="UP001281147"/>
    </source>
</evidence>
<organism evidence="1 2">
    <name type="scientific">Vermiconidia calcicola</name>
    <dbReference type="NCBI Taxonomy" id="1690605"/>
    <lineage>
        <taxon>Eukaryota</taxon>
        <taxon>Fungi</taxon>
        <taxon>Dikarya</taxon>
        <taxon>Ascomycota</taxon>
        <taxon>Pezizomycotina</taxon>
        <taxon>Dothideomycetes</taxon>
        <taxon>Dothideomycetidae</taxon>
        <taxon>Mycosphaerellales</taxon>
        <taxon>Extremaceae</taxon>
        <taxon>Vermiconidia</taxon>
    </lineage>
</organism>
<protein>
    <submittedName>
        <fullName evidence="1">Uncharacterized protein</fullName>
    </submittedName>
</protein>
<name>A0ACC3MXP8_9PEZI</name>
<evidence type="ECO:0000313" key="1">
    <source>
        <dbReference type="EMBL" id="KAK3706007.1"/>
    </source>
</evidence>
<dbReference type="EMBL" id="JAUTXU010000124">
    <property type="protein sequence ID" value="KAK3706007.1"/>
    <property type="molecule type" value="Genomic_DNA"/>
</dbReference>
<comment type="caution">
    <text evidence="1">The sequence shown here is derived from an EMBL/GenBank/DDBJ whole genome shotgun (WGS) entry which is preliminary data.</text>
</comment>
<dbReference type="Proteomes" id="UP001281147">
    <property type="component" value="Unassembled WGS sequence"/>
</dbReference>
<reference evidence="1" key="1">
    <citation type="submission" date="2023-07" db="EMBL/GenBank/DDBJ databases">
        <title>Black Yeasts Isolated from many extreme environments.</title>
        <authorList>
            <person name="Coleine C."/>
            <person name="Stajich J.E."/>
            <person name="Selbmann L."/>
        </authorList>
    </citation>
    <scope>NUCLEOTIDE SEQUENCE</scope>
    <source>
        <strain evidence="1">CCFEE 5714</strain>
    </source>
</reference>
<proteinExistence type="predicted"/>